<feature type="domain" description="RCK N-terminal" evidence="16">
    <location>
        <begin position="777"/>
        <end position="863"/>
    </location>
</feature>
<keyword evidence="8" id="KW-0406">Ion transport</keyword>
<evidence type="ECO:0000256" key="11">
    <source>
        <dbReference type="ARBA" id="ARBA00034430"/>
    </source>
</evidence>
<dbReference type="Pfam" id="PF03493">
    <property type="entry name" value="BK_channel_a"/>
    <property type="match status" value="1"/>
</dbReference>
<dbReference type="SUPFAM" id="SSF81324">
    <property type="entry name" value="Voltage-gated potassium channels"/>
    <property type="match status" value="1"/>
</dbReference>
<evidence type="ECO:0000259" key="15">
    <source>
        <dbReference type="Pfam" id="PF07885"/>
    </source>
</evidence>
<dbReference type="GO" id="GO:0032259">
    <property type="term" value="P:methylation"/>
    <property type="evidence" value="ECO:0007669"/>
    <property type="project" value="InterPro"/>
</dbReference>
<dbReference type="PRINTS" id="PR00169">
    <property type="entry name" value="KCHANNEL"/>
</dbReference>
<keyword evidence="10" id="KW-0407">Ion channel</keyword>
<protein>
    <submittedName>
        <fullName evidence="17">Uncharacterized protein</fullName>
    </submittedName>
</protein>
<comment type="subcellular location">
    <subcellularLocation>
        <location evidence="1">Membrane</location>
        <topology evidence="1">Multi-pass membrane protein</topology>
    </subcellularLocation>
</comment>
<dbReference type="AlphaFoldDB" id="A0AAV1IJZ3"/>
<dbReference type="GO" id="GO:0003676">
    <property type="term" value="F:nucleic acid binding"/>
    <property type="evidence" value="ECO:0007669"/>
    <property type="project" value="InterPro"/>
</dbReference>
<feature type="domain" description="Potassium channel" evidence="15">
    <location>
        <begin position="169"/>
        <end position="238"/>
    </location>
</feature>
<dbReference type="InterPro" id="IPR003148">
    <property type="entry name" value="RCK_N"/>
</dbReference>
<dbReference type="GO" id="GO:0016020">
    <property type="term" value="C:membrane"/>
    <property type="evidence" value="ECO:0007669"/>
    <property type="project" value="UniProtKB-SubCell"/>
</dbReference>
<dbReference type="PROSITE" id="PS00092">
    <property type="entry name" value="N6_MTASE"/>
    <property type="match status" value="1"/>
</dbReference>
<proteinExistence type="predicted"/>
<reference evidence="17 18" key="1">
    <citation type="submission" date="2023-10" db="EMBL/GenBank/DDBJ databases">
        <authorList>
            <person name="Maclean D."/>
            <person name="Macfadyen A."/>
        </authorList>
    </citation>
    <scope>NUCLEOTIDE SEQUENCE [LARGE SCALE GENOMIC DNA]</scope>
</reference>
<feature type="domain" description="Calcium-activated potassium channel BK alpha subunit" evidence="14">
    <location>
        <begin position="396"/>
        <end position="487"/>
    </location>
</feature>
<evidence type="ECO:0000256" key="4">
    <source>
        <dbReference type="ARBA" id="ARBA00022692"/>
    </source>
</evidence>
<keyword evidence="18" id="KW-1185">Reference proteome</keyword>
<keyword evidence="2" id="KW-0813">Transport</keyword>
<feature type="domain" description="RCK N-terminal" evidence="16">
    <location>
        <begin position="272"/>
        <end position="374"/>
    </location>
</feature>
<feature type="region of interest" description="Disordered" evidence="12">
    <location>
        <begin position="666"/>
        <end position="699"/>
    </location>
</feature>
<dbReference type="Proteomes" id="UP001314263">
    <property type="component" value="Unassembled WGS sequence"/>
</dbReference>
<dbReference type="InterPro" id="IPR027359">
    <property type="entry name" value="Volt_channel_dom_sf"/>
</dbReference>
<dbReference type="GO" id="GO:0008168">
    <property type="term" value="F:methyltransferase activity"/>
    <property type="evidence" value="ECO:0007669"/>
    <property type="project" value="InterPro"/>
</dbReference>
<evidence type="ECO:0000256" key="13">
    <source>
        <dbReference type="SAM" id="Phobius"/>
    </source>
</evidence>
<dbReference type="Pfam" id="PF22614">
    <property type="entry name" value="Slo-like_RCK"/>
    <property type="match status" value="2"/>
</dbReference>
<evidence type="ECO:0000256" key="3">
    <source>
        <dbReference type="ARBA" id="ARBA00022538"/>
    </source>
</evidence>
<evidence type="ECO:0000259" key="14">
    <source>
        <dbReference type="Pfam" id="PF03493"/>
    </source>
</evidence>
<evidence type="ECO:0000256" key="7">
    <source>
        <dbReference type="ARBA" id="ARBA00022989"/>
    </source>
</evidence>
<dbReference type="InterPro" id="IPR002052">
    <property type="entry name" value="DNA_methylase_N6_adenine_CS"/>
</dbReference>
<dbReference type="PANTHER" id="PTHR10027:SF10">
    <property type="entry name" value="SLOWPOKE 2, ISOFORM D"/>
    <property type="match status" value="1"/>
</dbReference>
<feature type="transmembrane region" description="Helical" evidence="13">
    <location>
        <begin position="162"/>
        <end position="183"/>
    </location>
</feature>
<dbReference type="InterPro" id="IPR013099">
    <property type="entry name" value="K_chnl_dom"/>
</dbReference>
<dbReference type="InterPro" id="IPR003929">
    <property type="entry name" value="K_chnl_BK_asu"/>
</dbReference>
<evidence type="ECO:0000256" key="8">
    <source>
        <dbReference type="ARBA" id="ARBA00023065"/>
    </source>
</evidence>
<keyword evidence="4 13" id="KW-0812">Transmembrane</keyword>
<dbReference type="Pfam" id="PF07885">
    <property type="entry name" value="Ion_trans_2"/>
    <property type="match status" value="1"/>
</dbReference>
<evidence type="ECO:0000256" key="12">
    <source>
        <dbReference type="SAM" id="MobiDB-lite"/>
    </source>
</evidence>
<evidence type="ECO:0000313" key="17">
    <source>
        <dbReference type="EMBL" id="CAK0786522.1"/>
    </source>
</evidence>
<accession>A0AAV1IJZ3</accession>
<name>A0AAV1IJZ3_9CHLO</name>
<keyword evidence="9 13" id="KW-0472">Membrane</keyword>
<evidence type="ECO:0000256" key="6">
    <source>
        <dbReference type="ARBA" id="ARBA00022958"/>
    </source>
</evidence>
<evidence type="ECO:0000256" key="10">
    <source>
        <dbReference type="ARBA" id="ARBA00023303"/>
    </source>
</evidence>
<dbReference type="GO" id="GO:0005267">
    <property type="term" value="F:potassium channel activity"/>
    <property type="evidence" value="ECO:0007669"/>
    <property type="project" value="UniProtKB-KW"/>
</dbReference>
<keyword evidence="6" id="KW-0630">Potassium</keyword>
<dbReference type="EMBL" id="CAUYUE010000014">
    <property type="protein sequence ID" value="CAK0786522.1"/>
    <property type="molecule type" value="Genomic_DNA"/>
</dbReference>
<evidence type="ECO:0000256" key="1">
    <source>
        <dbReference type="ARBA" id="ARBA00004141"/>
    </source>
</evidence>
<keyword evidence="5" id="KW-0631">Potassium channel</keyword>
<evidence type="ECO:0000313" key="18">
    <source>
        <dbReference type="Proteomes" id="UP001314263"/>
    </source>
</evidence>
<evidence type="ECO:0000256" key="2">
    <source>
        <dbReference type="ARBA" id="ARBA00022448"/>
    </source>
</evidence>
<evidence type="ECO:0000259" key="16">
    <source>
        <dbReference type="Pfam" id="PF22614"/>
    </source>
</evidence>
<dbReference type="Gene3D" id="1.20.120.350">
    <property type="entry name" value="Voltage-gated potassium channels. Chain C"/>
    <property type="match status" value="1"/>
</dbReference>
<feature type="transmembrane region" description="Helical" evidence="13">
    <location>
        <begin position="203"/>
        <end position="229"/>
    </location>
</feature>
<comment type="caution">
    <text evidence="17">The sequence shown here is derived from an EMBL/GenBank/DDBJ whole genome shotgun (WGS) entry which is preliminary data.</text>
</comment>
<feature type="transmembrane region" description="Helical" evidence="13">
    <location>
        <begin position="25"/>
        <end position="45"/>
    </location>
</feature>
<feature type="transmembrane region" description="Helical" evidence="13">
    <location>
        <begin position="88"/>
        <end position="110"/>
    </location>
</feature>
<comment type="catalytic activity">
    <reaction evidence="11">
        <text>K(+)(in) = K(+)(out)</text>
        <dbReference type="Rhea" id="RHEA:29463"/>
        <dbReference type="ChEBI" id="CHEBI:29103"/>
    </reaction>
</comment>
<keyword evidence="3" id="KW-0633">Potassium transport</keyword>
<keyword evidence="7 13" id="KW-1133">Transmembrane helix</keyword>
<dbReference type="PANTHER" id="PTHR10027">
    <property type="entry name" value="CALCIUM-ACTIVATED POTASSIUM CHANNEL ALPHA CHAIN"/>
    <property type="match status" value="1"/>
</dbReference>
<dbReference type="InterPro" id="IPR047871">
    <property type="entry name" value="K_chnl_Slo-like"/>
</dbReference>
<evidence type="ECO:0000256" key="9">
    <source>
        <dbReference type="ARBA" id="ARBA00023136"/>
    </source>
</evidence>
<feature type="compositionally biased region" description="Acidic residues" evidence="12">
    <location>
        <begin position="685"/>
        <end position="699"/>
    </location>
</feature>
<feature type="region of interest" description="Disordered" evidence="12">
    <location>
        <begin position="752"/>
        <end position="773"/>
    </location>
</feature>
<evidence type="ECO:0000256" key="5">
    <source>
        <dbReference type="ARBA" id="ARBA00022826"/>
    </source>
</evidence>
<dbReference type="Gene3D" id="3.40.50.720">
    <property type="entry name" value="NAD(P)-binding Rossmann-like Domain"/>
    <property type="match status" value="2"/>
</dbReference>
<organism evidence="17 18">
    <name type="scientific">Coccomyxa viridis</name>
    <dbReference type="NCBI Taxonomy" id="1274662"/>
    <lineage>
        <taxon>Eukaryota</taxon>
        <taxon>Viridiplantae</taxon>
        <taxon>Chlorophyta</taxon>
        <taxon>core chlorophytes</taxon>
        <taxon>Trebouxiophyceae</taxon>
        <taxon>Trebouxiophyceae incertae sedis</taxon>
        <taxon>Coccomyxaceae</taxon>
        <taxon>Coccomyxa</taxon>
    </lineage>
</organism>
<feature type="transmembrane region" description="Helical" evidence="13">
    <location>
        <begin position="57"/>
        <end position="76"/>
    </location>
</feature>
<dbReference type="Gene3D" id="1.10.287.70">
    <property type="match status" value="1"/>
</dbReference>
<gene>
    <name evidence="17" type="ORF">CVIRNUC_009735</name>
</gene>
<sequence length="1091" mass="120991">MEEGTPWQRTARAIRWVARLPEIRALFRFLQILSSLLFVVLYVWGTYSTPKPFSWRFNLDIALCALFATEFVWRLLEAESKIRTLTTIWNVLDFMAFFPPLMELALLYGAKLPFSLRRFDLRWFKILRALRVLRISLLAGEMRSMHLSSSGALLSGAASIRLYQLVASVLTLLFTTSAIVHLVERIPFFDALYFVTTTLTTVGYGDVVAVSVLGKAAVLAMILVGVVLIPVQTSQLYSQLTARRLTLGSMPSAKQSMVLVGTRLSEVRGFSDFFSEFFTALRKAHFPPNMRMVVLCNRPNYELRAFQELNDRRLTLVEGSALSERDLVRTNAHASSAILLLADRFSPSSHQEDLGLQFQVWAVKSYTKSVPIYVQVLQRASLRMIAPFLDPERDVLVSVEQMRHRLLALSCLCPGASTLIANLLRRAAVLPEDNQPRTAAGRRWLRAYINGCAFKVFDAVLPRHLGGVPFCDAVEWLYRTSGFVLIGFVQGRKVVLNPGRRRLKGGEAGVFVAASQAELDDALMRSFSRVLHPTSSTHFVGPNLGRTPAMGSVDVNGDDDDYFYMESGLPCIPDVPESLKWESDSVDLDELPCIVPDDMQSLPEDASLSDPDEYRLPAAEPRAGATLAAAASSITRMDEAVDGHRDAASGRVPLRKAADAISTSIRAAGERRRHSPANRVLASESYEEDEYEEPEDMEDDGAVIPAEEEDKQRDGVNAVGQAVPAESERNDGDEGFVEDYIDHDHHLEERRALSHPDHLSTSSADEDDEAAGPLGDLSGHVIICGAEGSFVNFVEQLRRCDPMSTPVVVLHPRRPSTAWTALKALGPIHYVAGEPSDGSSLRIARAKHARALAYLAHSSRPNKEYEEQQLKQESPDWSVVSRTAVLADAEGLLTCYGVGEESTGQLTHAVIELCFTSSVRFLQPGLLLQGMGAGEAVETLSGPEPRKSWQMRKRQERAALKEGLAEWQANPYYVAGRCTVPAIIDTLSASFFNRSMLTSLMGELAGDDGRPGGALLRQVDISGDLVGQTYGELFARLTLTQHLIPLGLYRRKSENPAWRLSFVVTNPPWHERLEEFDKVYVLRERGGPWMA</sequence>